<protein>
    <submittedName>
        <fullName evidence="1">Uncharacterized protein</fullName>
    </submittedName>
</protein>
<gene>
    <name evidence="1" type="ORF">EI684_19920</name>
</gene>
<accession>A0A426TSC2</accession>
<proteinExistence type="predicted"/>
<evidence type="ECO:0000313" key="1">
    <source>
        <dbReference type="EMBL" id="RRR66868.1"/>
    </source>
</evidence>
<reference evidence="1 2" key="1">
    <citation type="submission" date="2018-12" db="EMBL/GenBank/DDBJ databases">
        <title>Genome Sequence of Candidatus Viridilinea halotolerans isolated from saline sulfide-rich spring.</title>
        <authorList>
            <person name="Grouzdev D.S."/>
            <person name="Burganskaya E.I."/>
            <person name="Krutkina M.S."/>
            <person name="Sukhacheva M.V."/>
            <person name="Gorlenko V.M."/>
        </authorList>
    </citation>
    <scope>NUCLEOTIDE SEQUENCE [LARGE SCALE GENOMIC DNA]</scope>
    <source>
        <strain evidence="1">Chok-6</strain>
    </source>
</reference>
<name>A0A426TSC2_9CHLR</name>
<sequence>MIPQSCLLIETKKFPILPGEDQEITNERMYGKALCLYLQSELPRAGIDVSSFCNEDWGWWVDVKHGAFTMGLCIYADPAALKDPEQYALLPSIHYGKKWSWSKFRKIDVSSDVLELIDVVERVLRSDKEIRSITRHDDYPF</sequence>
<comment type="caution">
    <text evidence="1">The sequence shown here is derived from an EMBL/GenBank/DDBJ whole genome shotgun (WGS) entry which is preliminary data.</text>
</comment>
<organism evidence="1 2">
    <name type="scientific">Candidatus Viridilinea halotolerans</name>
    <dbReference type="NCBI Taxonomy" id="2491704"/>
    <lineage>
        <taxon>Bacteria</taxon>
        <taxon>Bacillati</taxon>
        <taxon>Chloroflexota</taxon>
        <taxon>Chloroflexia</taxon>
        <taxon>Chloroflexales</taxon>
        <taxon>Chloroflexineae</taxon>
        <taxon>Oscillochloridaceae</taxon>
        <taxon>Candidatus Viridilinea</taxon>
    </lineage>
</organism>
<dbReference type="Proteomes" id="UP000280307">
    <property type="component" value="Unassembled WGS sequence"/>
</dbReference>
<evidence type="ECO:0000313" key="2">
    <source>
        <dbReference type="Proteomes" id="UP000280307"/>
    </source>
</evidence>
<dbReference type="EMBL" id="RSAS01000824">
    <property type="protein sequence ID" value="RRR66868.1"/>
    <property type="molecule type" value="Genomic_DNA"/>
</dbReference>
<dbReference type="AlphaFoldDB" id="A0A426TSC2"/>